<dbReference type="Proteomes" id="UP000016426">
    <property type="component" value="Unassembled WGS sequence"/>
</dbReference>
<dbReference type="SUPFAM" id="SSF55961">
    <property type="entry name" value="Bet v1-like"/>
    <property type="match status" value="1"/>
</dbReference>
<dbReference type="InterPro" id="IPR023393">
    <property type="entry name" value="START-like_dom_sf"/>
</dbReference>
<accession>A0ABP2XR54</accession>
<evidence type="ECO:0000313" key="1">
    <source>
        <dbReference type="EMBL" id="ERE19196.1"/>
    </source>
</evidence>
<dbReference type="RefSeq" id="WP_021475444.1">
    <property type="nucleotide sequence ID" value="NZ_AVPH01000039.1"/>
</dbReference>
<keyword evidence="2" id="KW-1185">Reference proteome</keyword>
<dbReference type="EMBL" id="AVPH01000039">
    <property type="protein sequence ID" value="ERE19196.1"/>
    <property type="molecule type" value="Genomic_DNA"/>
</dbReference>
<evidence type="ECO:0008006" key="3">
    <source>
        <dbReference type="Google" id="ProtNLM"/>
    </source>
</evidence>
<sequence>MFGHFTVRSRLPRPPEAVWADAVSRRGINDEFFPWLRMRLPPGDLPVRLDQPARIGRCWMLLLGCLPVECDELTLLRLEPGAFDERSSMLGQRVWWHRRRVLAADGGCEVVDRVAFLPRCRWMLPICRPLFRLVFAWRHYRLRRRYR</sequence>
<dbReference type="Gene3D" id="3.30.530.20">
    <property type="match status" value="1"/>
</dbReference>
<name>A0ABP2XR54_9NEIS</name>
<reference evidence="1 2" key="1">
    <citation type="journal article" date="2013" name="Genome Announc.">
        <title>Genome Sequence of the Pigment-Producing Bacterium Pseudogulbenkiania ferrooxidans, Isolated from Loktak Lake.</title>
        <authorList>
            <person name="Puranik S."/>
            <person name="Talkal R."/>
            <person name="Qureshi A."/>
            <person name="Khardenavis A."/>
            <person name="Kapley A."/>
            <person name="Purohit H.J."/>
        </authorList>
    </citation>
    <scope>NUCLEOTIDE SEQUENCE [LARGE SCALE GENOMIC DNA]</scope>
    <source>
        <strain evidence="1 2">EGD-HP2</strain>
    </source>
</reference>
<proteinExistence type="predicted"/>
<evidence type="ECO:0000313" key="2">
    <source>
        <dbReference type="Proteomes" id="UP000016426"/>
    </source>
</evidence>
<protein>
    <recommendedName>
        <fullName evidence="3">Polyketide cyclase</fullName>
    </recommendedName>
</protein>
<organism evidence="1 2">
    <name type="scientific">Pseudogulbenkiania ferrooxidans EGD-HP2</name>
    <dbReference type="NCBI Taxonomy" id="1388764"/>
    <lineage>
        <taxon>Bacteria</taxon>
        <taxon>Pseudomonadati</taxon>
        <taxon>Pseudomonadota</taxon>
        <taxon>Betaproteobacteria</taxon>
        <taxon>Neisseriales</taxon>
        <taxon>Chromobacteriaceae</taxon>
        <taxon>Pseudogulbenkiania</taxon>
    </lineage>
</organism>
<gene>
    <name evidence="1" type="ORF">O166_20735</name>
</gene>
<comment type="caution">
    <text evidence="1">The sequence shown here is derived from an EMBL/GenBank/DDBJ whole genome shotgun (WGS) entry which is preliminary data.</text>
</comment>